<dbReference type="GO" id="GO:0006302">
    <property type="term" value="P:double-strand break repair"/>
    <property type="evidence" value="ECO:0007669"/>
    <property type="project" value="InterPro"/>
</dbReference>
<dbReference type="Proteomes" id="UP000002513">
    <property type="component" value="Chromosome"/>
</dbReference>
<dbReference type="HOGENOM" id="CLU_026083_2_0_9"/>
<gene>
    <name evidence="6" type="ordered locus">lin1756</name>
</gene>
<feature type="coiled-coil region" evidence="4">
    <location>
        <begin position="490"/>
        <end position="544"/>
    </location>
</feature>
<evidence type="ECO:0000313" key="6">
    <source>
        <dbReference type="EMBL" id="CAC96987.1"/>
    </source>
</evidence>
<dbReference type="Gene3D" id="1.10.287.510">
    <property type="entry name" value="Helix hairpin bin"/>
    <property type="match status" value="1"/>
</dbReference>
<dbReference type="PIR" id="AC1652">
    <property type="entry name" value="AC1652"/>
</dbReference>
<evidence type="ECO:0000313" key="7">
    <source>
        <dbReference type="Proteomes" id="UP000002513"/>
    </source>
</evidence>
<feature type="coiled-coil region" evidence="4">
    <location>
        <begin position="428"/>
        <end position="462"/>
    </location>
</feature>
<dbReference type="InterPro" id="IPR038729">
    <property type="entry name" value="Rad50/SbcC_AAA"/>
</dbReference>
<evidence type="ECO:0000256" key="1">
    <source>
        <dbReference type="ARBA" id="ARBA00006930"/>
    </source>
</evidence>
<protein>
    <recommendedName>
        <fullName evidence="3">Nuclease SbcCD subunit C</fullName>
    </recommendedName>
</protein>
<dbReference type="AlphaFoldDB" id="Q92B11"/>
<dbReference type="KEGG" id="lin:lin1756"/>
<dbReference type="STRING" id="272626.gene:17566087"/>
<comment type="subunit">
    <text evidence="2">Heterodimer of SbcC and SbcD.</text>
</comment>
<dbReference type="PANTHER" id="PTHR32114">
    <property type="entry name" value="ABC TRANSPORTER ABCH.3"/>
    <property type="match status" value="1"/>
</dbReference>
<comment type="similarity">
    <text evidence="1">Belongs to the SMC family. SbcC subfamily.</text>
</comment>
<reference evidence="6 7" key="1">
    <citation type="journal article" date="2001" name="Science">
        <title>Comparative genomics of Listeria species.</title>
        <authorList>
            <person name="Glaser P."/>
            <person name="Frangeul L."/>
            <person name="Buchrieser C."/>
            <person name="Rusniok C."/>
            <person name="Amend A."/>
            <person name="Baquero F."/>
            <person name="Berche P."/>
            <person name="Bloecker H."/>
            <person name="Brandt P."/>
            <person name="Chakraborty T."/>
            <person name="Charbit A."/>
            <person name="Chetouani F."/>
            <person name="Couve E."/>
            <person name="de Daruvar A."/>
            <person name="Dehoux P."/>
            <person name="Domann E."/>
            <person name="Dominguez-Bernal G."/>
            <person name="Duchaud E."/>
            <person name="Durant L."/>
            <person name="Dussurget O."/>
            <person name="Entian K.-D."/>
            <person name="Fsihi H."/>
            <person name="Garcia-del Portillo F."/>
            <person name="Garrido P."/>
            <person name="Gautier L."/>
            <person name="Goebel W."/>
            <person name="Gomez-Lopez N."/>
            <person name="Hain T."/>
            <person name="Hauf J."/>
            <person name="Jackson D."/>
            <person name="Jones L.-M."/>
            <person name="Kaerst U."/>
            <person name="Kreft J."/>
            <person name="Kuhn M."/>
            <person name="Kunst F."/>
            <person name="Kurapkat G."/>
            <person name="Madueno E."/>
            <person name="Maitournam A."/>
            <person name="Mata Vicente J."/>
            <person name="Ng E."/>
            <person name="Nedjari H."/>
            <person name="Nordsiek G."/>
            <person name="Novella S."/>
            <person name="de Pablos B."/>
            <person name="Perez-Diaz J.-C."/>
            <person name="Purcell R."/>
            <person name="Remmel B."/>
            <person name="Rose M."/>
            <person name="Schlueter T."/>
            <person name="Simoes N."/>
            <person name="Tierrez A."/>
            <person name="Vazquez-Boland J.-A."/>
            <person name="Voss H."/>
            <person name="Wehland J."/>
            <person name="Cossart P."/>
        </authorList>
    </citation>
    <scope>NUCLEOTIDE SEQUENCE [LARGE SCALE GENOMIC DNA]</scope>
    <source>
        <strain evidence="7">ATCC BAA-680 / CLIP 11262</strain>
    </source>
</reference>
<evidence type="ECO:0000256" key="2">
    <source>
        <dbReference type="ARBA" id="ARBA00011322"/>
    </source>
</evidence>
<name>Q92B11_LISIN</name>
<dbReference type="SUPFAM" id="SSF52540">
    <property type="entry name" value="P-loop containing nucleoside triphosphate hydrolases"/>
    <property type="match status" value="1"/>
</dbReference>
<evidence type="ECO:0000259" key="5">
    <source>
        <dbReference type="Pfam" id="PF13476"/>
    </source>
</evidence>
<dbReference type="EMBL" id="AL596169">
    <property type="protein sequence ID" value="CAC96987.1"/>
    <property type="molecule type" value="Genomic_DNA"/>
</dbReference>
<feature type="coiled-coil region" evidence="4">
    <location>
        <begin position="257"/>
        <end position="307"/>
    </location>
</feature>
<proteinExistence type="inferred from homology"/>
<dbReference type="Pfam" id="PF13476">
    <property type="entry name" value="AAA_23"/>
    <property type="match status" value="1"/>
</dbReference>
<feature type="domain" description="Rad50/SbcC-type AAA" evidence="5">
    <location>
        <begin position="22"/>
        <end position="240"/>
    </location>
</feature>
<evidence type="ECO:0000256" key="4">
    <source>
        <dbReference type="SAM" id="Coils"/>
    </source>
</evidence>
<sequence length="660" mass="75778">MDFKISNKMQRRKQMKTIKLLKLQLENFKGIKELEIDFQDNTSIYGANASGKTTILDAFTWLLFDKDSTNKKDFAIKTLDMEGKVIHKLNHVVTAVIDVDGEQVELSKKYMEKWTKSRGKLEQELTSHTTEYYIDEIKKKANGYKSFISELLDEELFKLITNPLYFNEQFDWKKRRAMLIKIAGDVTDAEVTSADDSLKDLSIFLGKHSIEDKLIQINEQRKNLRKRLELIPELVNEATKAKQDVTGLNPSDIKGELSVIEEQIQFIEQEKNVLKNGGIQTELNKQKANIELELTKIKANEQKETQELLMSKKEEIFEERNELIDVNNRIGESTFLIQRKQGEIATKQQELTKLGKEWDVLQVEKFDEHRKKCPTCNQDFPAEHLSSMIEKFNQEKAEKIKENEAAGKSSKAVIEETEGDIAELSFDIKANELELNNIESKLEILEQEKTALEHQLEQAENSTTYIEKQSELEMIEEKLRDEKGSSITAVAEIQIKIDKLNAEASDLKADLAKFDSNQKQENRIQELEEEAAEKGAKYDELEMGLYLIERFNKAKCNLLEDKINSKFKYVSFKLFKTQINGGIDECCETIYNGVPYNSGLNNAARINGGLDIINALTEHVQVRATIFVDNRESVTELIDTESQLVSLIVSESDKNLRVEA</sequence>
<organism evidence="6 7">
    <name type="scientific">Listeria innocua serovar 6a (strain ATCC BAA-680 / CLIP 11262)</name>
    <dbReference type="NCBI Taxonomy" id="272626"/>
    <lineage>
        <taxon>Bacteria</taxon>
        <taxon>Bacillati</taxon>
        <taxon>Bacillota</taxon>
        <taxon>Bacilli</taxon>
        <taxon>Bacillales</taxon>
        <taxon>Listeriaceae</taxon>
        <taxon>Listeria</taxon>
    </lineage>
</organism>
<dbReference type="PANTHER" id="PTHR32114:SF2">
    <property type="entry name" value="ABC TRANSPORTER ABCH.3"/>
    <property type="match status" value="1"/>
</dbReference>
<dbReference type="InterPro" id="IPR027417">
    <property type="entry name" value="P-loop_NTPase"/>
</dbReference>
<accession>Q92B11</accession>
<dbReference type="Gene3D" id="3.40.50.300">
    <property type="entry name" value="P-loop containing nucleotide triphosphate hydrolases"/>
    <property type="match status" value="1"/>
</dbReference>
<evidence type="ECO:0000256" key="3">
    <source>
        <dbReference type="ARBA" id="ARBA00013368"/>
    </source>
</evidence>
<dbReference type="eggNOG" id="COG1196">
    <property type="taxonomic scope" value="Bacteria"/>
</dbReference>
<dbReference type="GO" id="GO:0016887">
    <property type="term" value="F:ATP hydrolysis activity"/>
    <property type="evidence" value="ECO:0007669"/>
    <property type="project" value="InterPro"/>
</dbReference>
<keyword evidence="4" id="KW-0175">Coiled coil</keyword>